<organism evidence="14 15">
    <name type="scientific">Prosthecochloris marina</name>
    <dbReference type="NCBI Taxonomy" id="2017681"/>
    <lineage>
        <taxon>Bacteria</taxon>
        <taxon>Pseudomonadati</taxon>
        <taxon>Chlorobiota</taxon>
        <taxon>Chlorobiia</taxon>
        <taxon>Chlorobiales</taxon>
        <taxon>Chlorobiaceae</taxon>
        <taxon>Prosthecochloris</taxon>
    </lineage>
</organism>
<comment type="cofactor">
    <cofactor evidence="1 12">
        <name>FAD</name>
        <dbReference type="ChEBI" id="CHEBI:57692"/>
    </cofactor>
</comment>
<protein>
    <recommendedName>
        <fullName evidence="12">Electron transfer flavoprotein-ubiquinone oxidoreductase</fullName>
        <shortName evidence="12">ETF-QO</shortName>
        <ecNumber evidence="12">1.5.5.1</ecNumber>
    </recommendedName>
</protein>
<comment type="caution">
    <text evidence="14">The sequence shown here is derived from an EMBL/GenBank/DDBJ whole genome shotgun (WGS) entry which is preliminary data.</text>
</comment>
<dbReference type="GO" id="GO:0046872">
    <property type="term" value="F:metal ion binding"/>
    <property type="evidence" value="ECO:0007669"/>
    <property type="project" value="UniProtKB-KW"/>
</dbReference>
<proteinExistence type="predicted"/>
<keyword evidence="10 12" id="KW-0411">Iron-sulfur</keyword>
<dbReference type="SUPFAM" id="SSF54373">
    <property type="entry name" value="FAD-linked reductases, C-terminal domain"/>
    <property type="match status" value="1"/>
</dbReference>
<dbReference type="RefSeq" id="WP_110022405.1">
    <property type="nucleotide sequence ID" value="NZ_PDNZ01000002.1"/>
</dbReference>
<dbReference type="Gene3D" id="3.30.70.20">
    <property type="match status" value="1"/>
</dbReference>
<evidence type="ECO:0000256" key="5">
    <source>
        <dbReference type="ARBA" id="ARBA00022723"/>
    </source>
</evidence>
<dbReference type="Proteomes" id="UP000246278">
    <property type="component" value="Unassembled WGS sequence"/>
</dbReference>
<dbReference type="OrthoDB" id="9806565at2"/>
<keyword evidence="6 12" id="KW-0274">FAD</keyword>
<keyword evidence="3 12" id="KW-0813">Transport</keyword>
<evidence type="ECO:0000256" key="1">
    <source>
        <dbReference type="ARBA" id="ARBA00001974"/>
    </source>
</evidence>
<dbReference type="Pfam" id="PF21162">
    <property type="entry name" value="ETFQO_UQ-bd"/>
    <property type="match status" value="1"/>
</dbReference>
<keyword evidence="4 12" id="KW-0285">Flavoprotein</keyword>
<dbReference type="Gene3D" id="3.50.50.60">
    <property type="entry name" value="FAD/NAD(P)-binding domain"/>
    <property type="match status" value="1"/>
</dbReference>
<dbReference type="AlphaFoldDB" id="A0A317T7G4"/>
<sequence length="557" mass="61455">MPAERESLDFDIVFIGAGPANLTAALHLQHLVTRHNAGGNTPVEPEIIILEKGKYTGSHLLSGAILDPSVLETFMPDFRQRGCPVETEVTKESVWFLSEKKKFPVPYLPEPFRNEGCYVVSVSRFGSWLGEAAETEGLTILDNTAAVEPVIEKGRVVGIVTDDKGIDKEGNAKPGAEPGMLFNTKAIVVGEGAHGSIFRQLDREFNLSEEARQQIYETGVKETWKVPAGRIKAGDVRHTFGYPLPSSVYGGGWLYALSDTELSLGFVTSIEPFRPVVDPHYNLQLFKQHPFIQSIIKEGRLLEYGAKAITSGGYHAMPKPFGPGFLLTGETAGLVNMQRLKGLHLAMQSGIHAAETLFTSLLTNDFSADALRSYRNRLEKSVVSEEMYKARNYRQTFEQGLYKGLLQAGLSLKIPGIGLAEKASAPKENRLLPKRKEYRNWLQQKQAFRPDDSLTFSKNADLFVSGTSHEENQPCHLLINPADIADICTTKCTEEFGNPCQHFCPAGVYEIDHETDPVLKLSPSNCLHCKTCEIADPYRIITWTPPEGGGGPGYKLS</sequence>
<keyword evidence="5 12" id="KW-0479">Metal-binding</keyword>
<evidence type="ECO:0000313" key="15">
    <source>
        <dbReference type="Proteomes" id="UP000246278"/>
    </source>
</evidence>
<evidence type="ECO:0000256" key="3">
    <source>
        <dbReference type="ARBA" id="ARBA00022448"/>
    </source>
</evidence>
<dbReference type="InterPro" id="IPR017896">
    <property type="entry name" value="4Fe4S_Fe-S-bd"/>
</dbReference>
<comment type="function">
    <text evidence="2 12">Accepts electrons from ETF and reduces ubiquinone.</text>
</comment>
<reference evidence="15" key="1">
    <citation type="submission" date="2017-10" db="EMBL/GenBank/DDBJ databases">
        <authorList>
            <person name="Gaisin V.A."/>
            <person name="Rysina M.S."/>
            <person name="Grouzdev D.S."/>
        </authorList>
    </citation>
    <scope>NUCLEOTIDE SEQUENCE [LARGE SCALE GENOMIC DNA]</scope>
    <source>
        <strain evidence="15">V1</strain>
    </source>
</reference>
<evidence type="ECO:0000313" key="14">
    <source>
        <dbReference type="EMBL" id="PWW82689.1"/>
    </source>
</evidence>
<keyword evidence="11 12" id="KW-0830">Ubiquinone</keyword>
<keyword evidence="9 12" id="KW-0408">Iron</keyword>
<dbReference type="SUPFAM" id="SSF51905">
    <property type="entry name" value="FAD/NAD(P)-binding domain"/>
    <property type="match status" value="1"/>
</dbReference>
<evidence type="ECO:0000256" key="4">
    <source>
        <dbReference type="ARBA" id="ARBA00022630"/>
    </source>
</evidence>
<dbReference type="InterPro" id="IPR049398">
    <property type="entry name" value="ETF-QO/FixC_UQ-bd"/>
</dbReference>
<dbReference type="Pfam" id="PF05187">
    <property type="entry name" value="Fer4_ETF_QO"/>
    <property type="match status" value="1"/>
</dbReference>
<gene>
    <name evidence="14" type="ORF">CR164_02775</name>
</gene>
<keyword evidence="7 12" id="KW-0249">Electron transport</keyword>
<dbReference type="InterPro" id="IPR040156">
    <property type="entry name" value="ETF-QO"/>
</dbReference>
<evidence type="ECO:0000256" key="11">
    <source>
        <dbReference type="ARBA" id="ARBA00023075"/>
    </source>
</evidence>
<evidence type="ECO:0000256" key="9">
    <source>
        <dbReference type="ARBA" id="ARBA00023004"/>
    </source>
</evidence>
<evidence type="ECO:0000259" key="13">
    <source>
        <dbReference type="PROSITE" id="PS51379"/>
    </source>
</evidence>
<dbReference type="PROSITE" id="PS51379">
    <property type="entry name" value="4FE4S_FER_2"/>
    <property type="match status" value="1"/>
</dbReference>
<evidence type="ECO:0000256" key="7">
    <source>
        <dbReference type="ARBA" id="ARBA00022982"/>
    </source>
</evidence>
<comment type="cofactor">
    <cofactor evidence="12">
        <name>[4Fe-4S] cluster</name>
        <dbReference type="ChEBI" id="CHEBI:49883"/>
    </cofactor>
    <text evidence="12">Binds 1 [4Fe-4S] cluster.</text>
</comment>
<dbReference type="PANTHER" id="PTHR10617:SF107">
    <property type="entry name" value="ELECTRON TRANSFER FLAVOPROTEIN-UBIQUINONE OXIDOREDUCTASE, MITOCHONDRIAL"/>
    <property type="match status" value="1"/>
</dbReference>
<evidence type="ECO:0000256" key="10">
    <source>
        <dbReference type="ARBA" id="ARBA00023014"/>
    </source>
</evidence>
<dbReference type="SUPFAM" id="SSF54862">
    <property type="entry name" value="4Fe-4S ferredoxins"/>
    <property type="match status" value="1"/>
</dbReference>
<evidence type="ECO:0000256" key="6">
    <source>
        <dbReference type="ARBA" id="ARBA00022827"/>
    </source>
</evidence>
<feature type="domain" description="4Fe-4S ferredoxin-type" evidence="13">
    <location>
        <begin position="517"/>
        <end position="546"/>
    </location>
</feature>
<name>A0A317T7G4_9CHLB</name>
<evidence type="ECO:0000256" key="2">
    <source>
        <dbReference type="ARBA" id="ARBA00002819"/>
    </source>
</evidence>
<dbReference type="Gene3D" id="3.30.9.90">
    <property type="match status" value="1"/>
</dbReference>
<evidence type="ECO:0000256" key="8">
    <source>
        <dbReference type="ARBA" id="ARBA00023002"/>
    </source>
</evidence>
<dbReference type="GO" id="GO:0051539">
    <property type="term" value="F:4 iron, 4 sulfur cluster binding"/>
    <property type="evidence" value="ECO:0007669"/>
    <property type="project" value="UniProtKB-UniRule"/>
</dbReference>
<dbReference type="EC" id="1.5.5.1" evidence="12"/>
<keyword evidence="15" id="KW-1185">Reference proteome</keyword>
<dbReference type="InterPro" id="IPR007859">
    <property type="entry name" value="ETF-QO/FixX_C"/>
</dbReference>
<evidence type="ECO:0000256" key="12">
    <source>
        <dbReference type="RuleBase" id="RU366068"/>
    </source>
</evidence>
<dbReference type="PANTHER" id="PTHR10617">
    <property type="entry name" value="ELECTRON TRANSFER FLAVOPROTEIN-UBIQUINONE OXIDOREDUCTASE"/>
    <property type="match status" value="1"/>
</dbReference>
<dbReference type="InterPro" id="IPR036188">
    <property type="entry name" value="FAD/NAD-bd_sf"/>
</dbReference>
<comment type="catalytic activity">
    <reaction evidence="12">
        <text>a ubiquinone + reduced [electron-transfer flavoprotein] = a ubiquinol + oxidized [electron-transfer flavoprotein] + H(+)</text>
        <dbReference type="Rhea" id="RHEA:24052"/>
        <dbReference type="Rhea" id="RHEA-COMP:9565"/>
        <dbReference type="Rhea" id="RHEA-COMP:9566"/>
        <dbReference type="Rhea" id="RHEA-COMP:10685"/>
        <dbReference type="Rhea" id="RHEA-COMP:10686"/>
        <dbReference type="ChEBI" id="CHEBI:15378"/>
        <dbReference type="ChEBI" id="CHEBI:16389"/>
        <dbReference type="ChEBI" id="CHEBI:17976"/>
        <dbReference type="ChEBI" id="CHEBI:57692"/>
        <dbReference type="ChEBI" id="CHEBI:58307"/>
        <dbReference type="EC" id="1.5.5.1"/>
    </reaction>
</comment>
<dbReference type="GO" id="GO:0004174">
    <property type="term" value="F:electron-transferring-flavoprotein dehydrogenase activity"/>
    <property type="evidence" value="ECO:0007669"/>
    <property type="project" value="UniProtKB-UniRule"/>
</dbReference>
<accession>A0A317T7G4</accession>
<keyword evidence="8 12" id="KW-0560">Oxidoreductase</keyword>
<dbReference type="EMBL" id="PDNZ01000002">
    <property type="protein sequence ID" value="PWW82689.1"/>
    <property type="molecule type" value="Genomic_DNA"/>
</dbReference>